<dbReference type="GO" id="GO:0043386">
    <property type="term" value="P:mycotoxin biosynthetic process"/>
    <property type="evidence" value="ECO:0007669"/>
    <property type="project" value="InterPro"/>
</dbReference>
<dbReference type="PANTHER" id="PTHR33365">
    <property type="entry name" value="YALI0B05434P"/>
    <property type="match status" value="1"/>
</dbReference>
<name>B6Q519_TALMQ</name>
<evidence type="ECO:0000256" key="2">
    <source>
        <dbReference type="ARBA" id="ARBA00035112"/>
    </source>
</evidence>
<comment type="pathway">
    <text evidence="1">Mycotoxin biosynthesis.</text>
</comment>
<reference evidence="5" key="1">
    <citation type="journal article" date="2015" name="Genome Announc.">
        <title>Genome sequence of the AIDS-associated pathogen Penicillium marneffei (ATCC18224) and its near taxonomic relative Talaromyces stipitatus (ATCC10500).</title>
        <authorList>
            <person name="Nierman W.C."/>
            <person name="Fedorova-Abrams N.D."/>
            <person name="Andrianopoulos A."/>
        </authorList>
    </citation>
    <scope>NUCLEOTIDE SEQUENCE [LARGE SCALE GENOMIC DNA]</scope>
    <source>
        <strain evidence="5">ATCC 18224 / CBS 334.59 / QM 7333</strain>
    </source>
</reference>
<gene>
    <name evidence="4" type="ORF">PMAA_022410</name>
</gene>
<dbReference type="HOGENOM" id="CLU_042941_5_0_1"/>
<comment type="similarity">
    <text evidence="2">Belongs to the ustYa family.</text>
</comment>
<keyword evidence="3" id="KW-0472">Membrane</keyword>
<proteinExistence type="inferred from homology"/>
<evidence type="ECO:0000313" key="4">
    <source>
        <dbReference type="EMBL" id="EEA27362.1"/>
    </source>
</evidence>
<organism evidence="4 5">
    <name type="scientific">Talaromyces marneffei (strain ATCC 18224 / CBS 334.59 / QM 7333)</name>
    <name type="common">Penicillium marneffei</name>
    <dbReference type="NCBI Taxonomy" id="441960"/>
    <lineage>
        <taxon>Eukaryota</taxon>
        <taxon>Fungi</taxon>
        <taxon>Dikarya</taxon>
        <taxon>Ascomycota</taxon>
        <taxon>Pezizomycotina</taxon>
        <taxon>Eurotiomycetes</taxon>
        <taxon>Eurotiomycetidae</taxon>
        <taxon>Eurotiales</taxon>
        <taxon>Trichocomaceae</taxon>
        <taxon>Talaromyces</taxon>
        <taxon>Talaromyces sect. Talaromyces</taxon>
    </lineage>
</organism>
<dbReference type="VEuPathDB" id="FungiDB:PMAA_022410"/>
<dbReference type="Proteomes" id="UP000001294">
    <property type="component" value="Unassembled WGS sequence"/>
</dbReference>
<dbReference type="InterPro" id="IPR021765">
    <property type="entry name" value="UstYa-like"/>
</dbReference>
<sequence>MGHEMSLLNNKLSHLLLLSTFSVLILLVTIDIYLSVLSPARCSFSSKPSSQIASSSHDISHGGRLEVEDEILGLGQQGKHGIVFHKLEALEDMSAAGDEKWDNLFPGDSYLFLNPENASFPQEPWGVSMFHGLHCLQVLRSKIQEFEGRVLGSEPLEKQGQRGHHHAESDDSGISDAHYLHCFSYLAQSITCTADDTLEPPHINYYRNGSFRSYTIDGIGTWHQCRDQSLLRKKMIESKESLLERWDYQVGDTVQSVWGEVERINV</sequence>
<evidence type="ECO:0000256" key="1">
    <source>
        <dbReference type="ARBA" id="ARBA00004685"/>
    </source>
</evidence>
<keyword evidence="3" id="KW-1133">Transmembrane helix</keyword>
<dbReference type="OrthoDB" id="4227003at2759"/>
<accession>B6Q519</accession>
<dbReference type="EMBL" id="DS995899">
    <property type="protein sequence ID" value="EEA27362.1"/>
    <property type="molecule type" value="Genomic_DNA"/>
</dbReference>
<dbReference type="Pfam" id="PF11807">
    <property type="entry name" value="UstYa"/>
    <property type="match status" value="1"/>
</dbReference>
<dbReference type="PANTHER" id="PTHR33365:SF4">
    <property type="entry name" value="CYCLOCHLOROTINE BIOSYNTHESIS PROTEIN O"/>
    <property type="match status" value="1"/>
</dbReference>
<keyword evidence="5" id="KW-1185">Reference proteome</keyword>
<evidence type="ECO:0000313" key="5">
    <source>
        <dbReference type="Proteomes" id="UP000001294"/>
    </source>
</evidence>
<dbReference type="AlphaFoldDB" id="B6Q519"/>
<evidence type="ECO:0000256" key="3">
    <source>
        <dbReference type="SAM" id="Phobius"/>
    </source>
</evidence>
<dbReference type="PhylomeDB" id="B6Q519"/>
<protein>
    <submittedName>
        <fullName evidence="4">Uncharacterized protein</fullName>
    </submittedName>
</protein>
<feature type="transmembrane region" description="Helical" evidence="3">
    <location>
        <begin position="12"/>
        <end position="36"/>
    </location>
</feature>
<keyword evidence="3" id="KW-0812">Transmembrane</keyword>